<dbReference type="RefSeq" id="WP_076955806.1">
    <property type="nucleotide sequence ID" value="NZ_MLCO01000016.1"/>
</dbReference>
<proteinExistence type="predicted"/>
<comment type="caution">
    <text evidence="6">The sequence shown here is derived from an EMBL/GenBank/DDBJ whole genome shotgun (WGS) entry which is preliminary data.</text>
</comment>
<evidence type="ECO:0000259" key="4">
    <source>
        <dbReference type="PROSITE" id="PS51077"/>
    </source>
</evidence>
<dbReference type="InterPro" id="IPR005471">
    <property type="entry name" value="Tscrpt_reg_IclR_N"/>
</dbReference>
<evidence type="ECO:0000256" key="1">
    <source>
        <dbReference type="ARBA" id="ARBA00023015"/>
    </source>
</evidence>
<dbReference type="SUPFAM" id="SSF55781">
    <property type="entry name" value="GAF domain-like"/>
    <property type="match status" value="1"/>
</dbReference>
<sequence length="264" mass="28382">MKVSTAQAAAAPPAGVDDRLFLQGVQRTMQLLEAFGRQPRPLSLAELAAAAGLDKSATQRIAHTLQALGYLERQPGGLAPGKKLLDRGFDFLRAEPLIERAVPVLHELRKSIPERVDLSLFDDTSVIYVVRLQSKRETFSATLVGRRMPTFCSSGGRAILAALPEAEAEAVLARSDRTPLTPSTITDLPGIRAKLAEARRDGFALCLEESLRGEITLGAAVRDAGGRPVAAIHVAASLAEWEPAAFRRLAPLVLHAAEALSRMR</sequence>
<evidence type="ECO:0000313" key="7">
    <source>
        <dbReference type="Proteomes" id="UP000188879"/>
    </source>
</evidence>
<accession>A0A1V2H7A7</accession>
<dbReference type="SMART" id="SM00346">
    <property type="entry name" value="HTH_ICLR"/>
    <property type="match status" value="1"/>
</dbReference>
<dbReference type="PROSITE" id="PS51078">
    <property type="entry name" value="ICLR_ED"/>
    <property type="match status" value="1"/>
</dbReference>
<feature type="domain" description="IclR-ED" evidence="5">
    <location>
        <begin position="83"/>
        <end position="264"/>
    </location>
</feature>
<gene>
    <name evidence="6" type="ORF">BKE38_02535</name>
</gene>
<dbReference type="Proteomes" id="UP000188879">
    <property type="component" value="Unassembled WGS sequence"/>
</dbReference>
<dbReference type="Gene3D" id="3.30.450.40">
    <property type="match status" value="1"/>
</dbReference>
<evidence type="ECO:0000256" key="3">
    <source>
        <dbReference type="ARBA" id="ARBA00023163"/>
    </source>
</evidence>
<dbReference type="GO" id="GO:0003700">
    <property type="term" value="F:DNA-binding transcription factor activity"/>
    <property type="evidence" value="ECO:0007669"/>
    <property type="project" value="TreeGrafter"/>
</dbReference>
<dbReference type="InterPro" id="IPR029016">
    <property type="entry name" value="GAF-like_dom_sf"/>
</dbReference>
<evidence type="ECO:0000313" key="6">
    <source>
        <dbReference type="EMBL" id="ONG58676.1"/>
    </source>
</evidence>
<evidence type="ECO:0000259" key="5">
    <source>
        <dbReference type="PROSITE" id="PS51078"/>
    </source>
</evidence>
<reference evidence="6 7" key="1">
    <citation type="submission" date="2016-10" db="EMBL/GenBank/DDBJ databases">
        <title>Draft Genome sequence of Roseomonas sp. strain M3.</title>
        <authorList>
            <person name="Subhash Y."/>
            <person name="Lee S."/>
        </authorList>
    </citation>
    <scope>NUCLEOTIDE SEQUENCE [LARGE SCALE GENOMIC DNA]</scope>
    <source>
        <strain evidence="6 7">M3</strain>
    </source>
</reference>
<dbReference type="EMBL" id="MLCO01000016">
    <property type="protein sequence ID" value="ONG58676.1"/>
    <property type="molecule type" value="Genomic_DNA"/>
</dbReference>
<protein>
    <submittedName>
        <fullName evidence="6">IclR family transcriptional regulator</fullName>
    </submittedName>
</protein>
<dbReference type="AlphaFoldDB" id="A0A1V2H7A7"/>
<evidence type="ECO:0000256" key="2">
    <source>
        <dbReference type="ARBA" id="ARBA00023125"/>
    </source>
</evidence>
<keyword evidence="2" id="KW-0238">DNA-binding</keyword>
<name>A0A1V2H7A7_9PROT</name>
<dbReference type="InterPro" id="IPR014757">
    <property type="entry name" value="Tscrpt_reg_IclR_C"/>
</dbReference>
<dbReference type="InterPro" id="IPR036388">
    <property type="entry name" value="WH-like_DNA-bd_sf"/>
</dbReference>
<dbReference type="SUPFAM" id="SSF46785">
    <property type="entry name" value="Winged helix' DNA-binding domain"/>
    <property type="match status" value="1"/>
</dbReference>
<dbReference type="GO" id="GO:0003677">
    <property type="term" value="F:DNA binding"/>
    <property type="evidence" value="ECO:0007669"/>
    <property type="project" value="UniProtKB-KW"/>
</dbReference>
<dbReference type="Pfam" id="PF01614">
    <property type="entry name" value="IclR_C"/>
    <property type="match status" value="1"/>
</dbReference>
<dbReference type="Pfam" id="PF09339">
    <property type="entry name" value="HTH_IclR"/>
    <property type="match status" value="1"/>
</dbReference>
<keyword evidence="3" id="KW-0804">Transcription</keyword>
<dbReference type="PROSITE" id="PS51077">
    <property type="entry name" value="HTH_ICLR"/>
    <property type="match status" value="1"/>
</dbReference>
<dbReference type="GO" id="GO:0045892">
    <property type="term" value="P:negative regulation of DNA-templated transcription"/>
    <property type="evidence" value="ECO:0007669"/>
    <property type="project" value="TreeGrafter"/>
</dbReference>
<organism evidence="6 7">
    <name type="scientific">Teichococcus deserti</name>
    <dbReference type="NCBI Taxonomy" id="1817963"/>
    <lineage>
        <taxon>Bacteria</taxon>
        <taxon>Pseudomonadati</taxon>
        <taxon>Pseudomonadota</taxon>
        <taxon>Alphaproteobacteria</taxon>
        <taxon>Acetobacterales</taxon>
        <taxon>Roseomonadaceae</taxon>
        <taxon>Roseomonas</taxon>
    </lineage>
</organism>
<keyword evidence="1" id="KW-0805">Transcription regulation</keyword>
<dbReference type="Gene3D" id="1.10.10.10">
    <property type="entry name" value="Winged helix-like DNA-binding domain superfamily/Winged helix DNA-binding domain"/>
    <property type="match status" value="1"/>
</dbReference>
<dbReference type="InterPro" id="IPR050707">
    <property type="entry name" value="HTH_MetabolicPath_Reg"/>
</dbReference>
<dbReference type="InterPro" id="IPR036390">
    <property type="entry name" value="WH_DNA-bd_sf"/>
</dbReference>
<dbReference type="PANTHER" id="PTHR30136:SF35">
    <property type="entry name" value="HTH-TYPE TRANSCRIPTIONAL REGULATOR RV1719"/>
    <property type="match status" value="1"/>
</dbReference>
<dbReference type="OrthoDB" id="6057486at2"/>
<dbReference type="PANTHER" id="PTHR30136">
    <property type="entry name" value="HELIX-TURN-HELIX TRANSCRIPTIONAL REGULATOR, ICLR FAMILY"/>
    <property type="match status" value="1"/>
</dbReference>
<feature type="domain" description="HTH iclR-type" evidence="4">
    <location>
        <begin position="22"/>
        <end position="82"/>
    </location>
</feature>
<keyword evidence="7" id="KW-1185">Reference proteome</keyword>